<gene>
    <name evidence="4" type="ORF">QQS21_002552</name>
</gene>
<organism evidence="4 5">
    <name type="scientific">Conoideocrella luteorostrata</name>
    <dbReference type="NCBI Taxonomy" id="1105319"/>
    <lineage>
        <taxon>Eukaryota</taxon>
        <taxon>Fungi</taxon>
        <taxon>Dikarya</taxon>
        <taxon>Ascomycota</taxon>
        <taxon>Pezizomycotina</taxon>
        <taxon>Sordariomycetes</taxon>
        <taxon>Hypocreomycetidae</taxon>
        <taxon>Hypocreales</taxon>
        <taxon>Clavicipitaceae</taxon>
        <taxon>Conoideocrella</taxon>
    </lineage>
</organism>
<keyword evidence="2" id="KW-0378">Hydrolase</keyword>
<dbReference type="Pfam" id="PF01425">
    <property type="entry name" value="Amidase"/>
    <property type="match status" value="1"/>
</dbReference>
<evidence type="ECO:0000259" key="3">
    <source>
        <dbReference type="Pfam" id="PF01425"/>
    </source>
</evidence>
<accession>A0AAJ0G166</accession>
<evidence type="ECO:0000256" key="1">
    <source>
        <dbReference type="ARBA" id="ARBA00009199"/>
    </source>
</evidence>
<dbReference type="InterPro" id="IPR023631">
    <property type="entry name" value="Amidase_dom"/>
</dbReference>
<sequence>MVSSSSALPVVPPWGQRVKEKRQVCRDAIPEAWRLPQDFWEQVQTPLQTSRNNFIALAAVQKSGILSDREVNITEHKTVAALLGELASGQITATEAITAFSKRAAIAQQLTNCLTETYFPEAKNRAVELDNMREAGQLAGPLHGLPISLKDSFQIIGSEATIGMVAFLGQKSTTNSALVDLLINLGAVLYCKSNVPQTMMTADSDNNIFGRTLNPWNTSLCAGGSSGGEGALISMRGAPIGVGTDIAASCCGTYGFKPTACRIPYGNQRGCSNPGFRPIPACAGPLANDIESLGIFMKAVVSARPRQYDSTAIDVPWRKTSFSKAKLRFGVVAEDPRFPLHPPVKAALDSAARLIEAQGHEIIHLSPNECRIDHAAQVAWSLFSLDDTSSRLVAHAGEPPIPSRLLLQQVVRKIGMEFVADANSLSELQRLAALTVKKAEVVDSWNKLWNVHQLDAVISPSAQNSAVKHDEFNFPPYTMFLNLLDYPACVIPFGKDAGTSPEFKIEDGQIVPNYNPKDLEGSPLSIQVFTSSMRDEECLDIAKVVDDCLGGGNRDEPHF</sequence>
<reference evidence="4" key="1">
    <citation type="submission" date="2023-06" db="EMBL/GenBank/DDBJ databases">
        <title>Conoideocrella luteorostrata (Hypocreales: Clavicipitaceae), a potential biocontrol fungus for elongate hemlock scale in United States Christmas tree production areas.</title>
        <authorList>
            <person name="Barrett H."/>
            <person name="Lovett B."/>
            <person name="Macias A.M."/>
            <person name="Stajich J.E."/>
            <person name="Kasson M.T."/>
        </authorList>
    </citation>
    <scope>NUCLEOTIDE SEQUENCE</scope>
    <source>
        <strain evidence="4">ARSEF 14590</strain>
    </source>
</reference>
<feature type="domain" description="Amidase" evidence="3">
    <location>
        <begin position="95"/>
        <end position="539"/>
    </location>
</feature>
<dbReference type="EMBL" id="JASWJB010000031">
    <property type="protein sequence ID" value="KAK2608839.1"/>
    <property type="molecule type" value="Genomic_DNA"/>
</dbReference>
<dbReference type="AlphaFoldDB" id="A0AAJ0G166"/>
<comment type="caution">
    <text evidence="4">The sequence shown here is derived from an EMBL/GenBank/DDBJ whole genome shotgun (WGS) entry which is preliminary data.</text>
</comment>
<dbReference type="PANTHER" id="PTHR46072">
    <property type="entry name" value="AMIDASE-RELATED-RELATED"/>
    <property type="match status" value="1"/>
</dbReference>
<evidence type="ECO:0000256" key="2">
    <source>
        <dbReference type="ARBA" id="ARBA00022801"/>
    </source>
</evidence>
<proteinExistence type="inferred from homology"/>
<dbReference type="PIRSF" id="PIRSF001221">
    <property type="entry name" value="Amidase_fungi"/>
    <property type="match status" value="1"/>
</dbReference>
<dbReference type="Proteomes" id="UP001251528">
    <property type="component" value="Unassembled WGS sequence"/>
</dbReference>
<evidence type="ECO:0000313" key="4">
    <source>
        <dbReference type="EMBL" id="KAK2608839.1"/>
    </source>
</evidence>
<comment type="similarity">
    <text evidence="1">Belongs to the amidase family.</text>
</comment>
<name>A0AAJ0G166_9HYPO</name>
<dbReference type="Gene3D" id="3.90.1300.10">
    <property type="entry name" value="Amidase signature (AS) domain"/>
    <property type="match status" value="1"/>
</dbReference>
<dbReference type="PANTHER" id="PTHR46072:SF3">
    <property type="entry name" value="AMIDASE"/>
    <property type="match status" value="1"/>
</dbReference>
<protein>
    <recommendedName>
        <fullName evidence="3">Amidase domain-containing protein</fullName>
    </recommendedName>
</protein>
<dbReference type="GO" id="GO:0016787">
    <property type="term" value="F:hydrolase activity"/>
    <property type="evidence" value="ECO:0007669"/>
    <property type="project" value="UniProtKB-KW"/>
</dbReference>
<evidence type="ECO:0000313" key="5">
    <source>
        <dbReference type="Proteomes" id="UP001251528"/>
    </source>
</evidence>
<keyword evidence="5" id="KW-1185">Reference proteome</keyword>
<dbReference type="SUPFAM" id="SSF75304">
    <property type="entry name" value="Amidase signature (AS) enzymes"/>
    <property type="match status" value="1"/>
</dbReference>
<dbReference type="InterPro" id="IPR036928">
    <property type="entry name" value="AS_sf"/>
</dbReference>